<dbReference type="EMBL" id="FNJM01000002">
    <property type="protein sequence ID" value="SDP19947.1"/>
    <property type="molecule type" value="Genomic_DNA"/>
</dbReference>
<dbReference type="CDD" id="cd09024">
    <property type="entry name" value="Aldose_epim_lacX"/>
    <property type="match status" value="1"/>
</dbReference>
<sequence>MLYTLENKSIKITASTAGGELHNIINKKDNTEFLWNGNEDFWKYHSPILFPIVGKVNSGEYNVNGVTFNLPQHGLARTSEFNMIKKSENNIVFELKYSDESLKVYPYKFSLKITYTLVNNGVKVGYSVDNLDNETIYFSIGAHPAFICPLEANETMSDYFFELNKKETSSIMLLNEEGHFLQERQSYLIDNNIIPLSKEVFKNDALVFDDLKSTVISLKSKNHNKVLSMDFTGFPYMAVWSKPTGAPFVCIEPWYGHADHANFQGELKDKEGIEKLGVGSTFNCSYTIFAECN</sequence>
<accession>A0A1H0QRF7</accession>
<dbReference type="InterPro" id="IPR037481">
    <property type="entry name" value="LacX"/>
</dbReference>
<evidence type="ECO:0000313" key="2">
    <source>
        <dbReference type="Proteomes" id="UP000198597"/>
    </source>
</evidence>
<dbReference type="InterPro" id="IPR008183">
    <property type="entry name" value="Aldose_1/G6P_1-epimerase"/>
</dbReference>
<dbReference type="STRING" id="94869.SAMN04488529_102490"/>
<dbReference type="SUPFAM" id="SSF74650">
    <property type="entry name" value="Galactose mutarotase-like"/>
    <property type="match status" value="1"/>
</dbReference>
<proteinExistence type="predicted"/>
<dbReference type="GO" id="GO:0016853">
    <property type="term" value="F:isomerase activity"/>
    <property type="evidence" value="ECO:0007669"/>
    <property type="project" value="InterPro"/>
</dbReference>
<protein>
    <submittedName>
        <fullName evidence="1">Galactose mutarotase</fullName>
    </submittedName>
</protein>
<dbReference type="OrthoDB" id="9795355at2"/>
<organism evidence="1 2">
    <name type="scientific">Clostridium gasigenes</name>
    <dbReference type="NCBI Taxonomy" id="94869"/>
    <lineage>
        <taxon>Bacteria</taxon>
        <taxon>Bacillati</taxon>
        <taxon>Bacillota</taxon>
        <taxon>Clostridia</taxon>
        <taxon>Eubacteriales</taxon>
        <taxon>Clostridiaceae</taxon>
        <taxon>Clostridium</taxon>
    </lineage>
</organism>
<dbReference type="AlphaFoldDB" id="A0A1H0QRF7"/>
<gene>
    <name evidence="1" type="ORF">SAMN04488529_102490</name>
</gene>
<dbReference type="Gene3D" id="2.70.98.10">
    <property type="match status" value="1"/>
</dbReference>
<keyword evidence="2" id="KW-1185">Reference proteome</keyword>
<name>A0A1H0QRF7_9CLOT</name>
<dbReference type="RefSeq" id="WP_089967533.1">
    <property type="nucleotide sequence ID" value="NZ_FNJM01000002.1"/>
</dbReference>
<reference evidence="1 2" key="1">
    <citation type="submission" date="2016-10" db="EMBL/GenBank/DDBJ databases">
        <authorList>
            <person name="de Groot N.N."/>
        </authorList>
    </citation>
    <scope>NUCLEOTIDE SEQUENCE [LARGE SCALE GENOMIC DNA]</scope>
    <source>
        <strain evidence="1 2">DSM 12272</strain>
    </source>
</reference>
<dbReference type="GO" id="GO:0030246">
    <property type="term" value="F:carbohydrate binding"/>
    <property type="evidence" value="ECO:0007669"/>
    <property type="project" value="InterPro"/>
</dbReference>
<dbReference type="Proteomes" id="UP000198597">
    <property type="component" value="Unassembled WGS sequence"/>
</dbReference>
<dbReference type="InterPro" id="IPR011013">
    <property type="entry name" value="Gal_mutarotase_sf_dom"/>
</dbReference>
<dbReference type="InterPro" id="IPR014718">
    <property type="entry name" value="GH-type_carb-bd"/>
</dbReference>
<dbReference type="Pfam" id="PF01263">
    <property type="entry name" value="Aldose_epim"/>
    <property type="match status" value="1"/>
</dbReference>
<evidence type="ECO:0000313" key="1">
    <source>
        <dbReference type="EMBL" id="SDP19947.1"/>
    </source>
</evidence>
<dbReference type="GO" id="GO:0005975">
    <property type="term" value="P:carbohydrate metabolic process"/>
    <property type="evidence" value="ECO:0007669"/>
    <property type="project" value="InterPro"/>
</dbReference>